<name>A0A0G1MAF1_9BACT</name>
<dbReference type="Proteomes" id="UP000034696">
    <property type="component" value="Unassembled WGS sequence"/>
</dbReference>
<dbReference type="AlphaFoldDB" id="A0A0G1MAF1"/>
<reference evidence="3 4" key="1">
    <citation type="journal article" date="2015" name="Nature">
        <title>rRNA introns, odd ribosomes, and small enigmatic genomes across a large radiation of phyla.</title>
        <authorList>
            <person name="Brown C.T."/>
            <person name="Hug L.A."/>
            <person name="Thomas B.C."/>
            <person name="Sharon I."/>
            <person name="Castelle C.J."/>
            <person name="Singh A."/>
            <person name="Wilkins M.J."/>
            <person name="Williams K.H."/>
            <person name="Banfield J.F."/>
        </authorList>
    </citation>
    <scope>NUCLEOTIDE SEQUENCE [LARGE SCALE GENOMIC DNA]</scope>
</reference>
<accession>A0A0G1MAF1</accession>
<organism evidence="3 4">
    <name type="scientific">Candidatus Giovannonibacteria bacterium GW2011_GWA2_45_21</name>
    <dbReference type="NCBI Taxonomy" id="1618649"/>
    <lineage>
        <taxon>Bacteria</taxon>
        <taxon>Candidatus Giovannoniibacteriota</taxon>
    </lineage>
</organism>
<protein>
    <submittedName>
        <fullName evidence="3">NLP/P60 family protein</fullName>
    </submittedName>
</protein>
<evidence type="ECO:0000256" key="1">
    <source>
        <dbReference type="SAM" id="MobiDB-lite"/>
    </source>
</evidence>
<keyword evidence="2" id="KW-0472">Membrane</keyword>
<feature type="region of interest" description="Disordered" evidence="1">
    <location>
        <begin position="197"/>
        <end position="242"/>
    </location>
</feature>
<keyword evidence="2" id="KW-1133">Transmembrane helix</keyword>
<sequence>MFTSALYIYEAKEHYCGVGEGYPSQVSSFLLMDCHKCNSKNGIESKFRRKKNAIIFASIFSALLVTGTALAAPKIGDYVEVNRLVAEAMAQETAGEYQSALDTLTLADDKWTLESKRVEIDKLKESQSKYIQFKAQFDAGLELEKKGKLVEARTRLQSIGTDFPHYADVREKLDNIQTVIEGNLENTARAKEREAQRATAAAAEARQQAETESAAKAAAEARSIESAQAARNAEAQRQQEAAQRAEEVKKSFVNQLYTGYSSYISGSSYYSSAISYSNSSNSLLALSQANSARAVLNTARNSVDDLNSRFTGLSSDYYTAANNMVNAVDYLNKAIDLLVSSEGTSLDYSSSINSYKNLSVAYAAKVKVFLDSH</sequence>
<proteinExistence type="predicted"/>
<dbReference type="EMBL" id="LCKT01000001">
    <property type="protein sequence ID" value="KKU05246.1"/>
    <property type="molecule type" value="Genomic_DNA"/>
</dbReference>
<gene>
    <name evidence="3" type="ORF">UX06_C0001G0007</name>
</gene>
<evidence type="ECO:0000313" key="4">
    <source>
        <dbReference type="Proteomes" id="UP000034696"/>
    </source>
</evidence>
<comment type="caution">
    <text evidence="3">The sequence shown here is derived from an EMBL/GenBank/DDBJ whole genome shotgun (WGS) entry which is preliminary data.</text>
</comment>
<dbReference type="PATRIC" id="fig|1618649.3.peg.7"/>
<keyword evidence="2" id="KW-0812">Transmembrane</keyword>
<evidence type="ECO:0000256" key="2">
    <source>
        <dbReference type="SAM" id="Phobius"/>
    </source>
</evidence>
<feature type="transmembrane region" description="Helical" evidence="2">
    <location>
        <begin position="53"/>
        <end position="72"/>
    </location>
</feature>
<evidence type="ECO:0000313" key="3">
    <source>
        <dbReference type="EMBL" id="KKU05246.1"/>
    </source>
</evidence>